<protein>
    <submittedName>
        <fullName evidence="1">Uncharacterized protein</fullName>
    </submittedName>
</protein>
<dbReference type="SUPFAM" id="SSF52540">
    <property type="entry name" value="P-loop containing nucleoside triphosphate hydrolases"/>
    <property type="match status" value="1"/>
</dbReference>
<name>A0A9X1U133_9BACT</name>
<dbReference type="RefSeq" id="WP_235177852.1">
    <property type="nucleotide sequence ID" value="NZ_JAKFFV010000007.1"/>
</dbReference>
<evidence type="ECO:0000313" key="1">
    <source>
        <dbReference type="EMBL" id="MCF2498911.1"/>
    </source>
</evidence>
<dbReference type="EMBL" id="JAKFFV010000007">
    <property type="protein sequence ID" value="MCF2498911.1"/>
    <property type="molecule type" value="Genomic_DNA"/>
</dbReference>
<sequence>MRKVIGEHSIMVDYYHGGRIASWVRENPSIVLWVRQRSKRPIFGWKAYADWALNLGTGETYILDQDCRLIDKRERNGLEMTVESGISKIRKLLSQSGNYLRLTGLSGVGKTRLAQALFDENIGSEFLNKSIVIYTDISFEPTPSPQNLVEQLVASPDRIILIIDNCTPKLHADLINKLKAQPHSISLLTIEYDVRDDLPDETDVFHLEPSSDQLIQKLILRSFPDIGELDARKIADVSGGNARVAIALANTVKPGESIGHLRNNELFDRLFNQRNPENESLRNSAEILSLVYSYDIENIELESSELGIFSLMSSIPAHTLFKHTVELKDRDLVQSRGKFRAVLPHAIANRLAIRGLALITNFSINKHLLREGNERMIRSFSRRLSYIPDNERAQDIVENWLAPKTGWLNDVSNLNEFGMSVFENLATIVPEHALAAIERATLLSDKFASRENRHFPRFVRLLRHIAYEERLFVRSARVMAKLALTERVGENTNPIRRELSAMFYVIMSGTYASVEVRLQIVKHLWESNISSKQQLVTELIDAALEAWHFQPHHNPSFGSRSRDYGAWPQSADGFKHWFTQVVQQCFKMLNDDTPFRATLKNILASKLRGIWTKARLFDLVESICDQMTSSGFWGLGWFEILSIVRFDLKDEELPIQRRLLSLEESLRPKNLHDQVVAYFLSNARGMDIDYAILEEDEEEIGFKKRLLRYETLGAELIKDSTTFEQLSSQLLVNSNHDISHLGRGMYLGSEDKGKVWNILLNQYLALPATERQFPILKGWISGAHREGEEYSDRILEQLINKPEAKHLLLPLQSAIPTSQNGITYLQQALEDLEIDSKEFELLSYSIVNSNISPWQFADLIKKILNRPNGRDAAFELLYYKCHVVKCGSINDITSELLKIGRQLLLSKDLDRELNREDNYKTSIVVQICLAGEAAFEAATEFTLKLMRLVRSKCYFSHRVDSILRKLVKIQPICFLNTLLEKGIPNEYVEWIDFHSNVDNYNAYLSTLSSDLVLDWCNEAPEERYKLLGGAIISYEGAEEAGQLKWKPIFSKMVEGAPNLVELLDEVEHTLRPSAVQGSRANAYQARLTLFSSLFDNQNKQLSQWAKLKFSQWTEEVASARKFEEERYQNQNESFE</sequence>
<evidence type="ECO:0000313" key="2">
    <source>
        <dbReference type="Proteomes" id="UP001139411"/>
    </source>
</evidence>
<dbReference type="InterPro" id="IPR027417">
    <property type="entry name" value="P-loop_NTPase"/>
</dbReference>
<organism evidence="1 2">
    <name type="scientific">Dyadobacter chenhuakuii</name>
    <dbReference type="NCBI Taxonomy" id="2909339"/>
    <lineage>
        <taxon>Bacteria</taxon>
        <taxon>Pseudomonadati</taxon>
        <taxon>Bacteroidota</taxon>
        <taxon>Cytophagia</taxon>
        <taxon>Cytophagales</taxon>
        <taxon>Spirosomataceae</taxon>
        <taxon>Dyadobacter</taxon>
    </lineage>
</organism>
<accession>A0A9X1U133</accession>
<dbReference type="AlphaFoldDB" id="A0A9X1U133"/>
<proteinExistence type="predicted"/>
<reference evidence="1" key="1">
    <citation type="submission" date="2022-01" db="EMBL/GenBank/DDBJ databases">
        <title>Novel species in genus Dyadobacter.</title>
        <authorList>
            <person name="Ma C."/>
        </authorList>
    </citation>
    <scope>NUCLEOTIDE SEQUENCE</scope>
    <source>
        <strain evidence="1">CY357</strain>
    </source>
</reference>
<gene>
    <name evidence="1" type="ORF">L0661_11375</name>
</gene>
<dbReference type="Proteomes" id="UP001139411">
    <property type="component" value="Unassembled WGS sequence"/>
</dbReference>
<comment type="caution">
    <text evidence="1">The sequence shown here is derived from an EMBL/GenBank/DDBJ whole genome shotgun (WGS) entry which is preliminary data.</text>
</comment>